<dbReference type="InterPro" id="IPR002347">
    <property type="entry name" value="SDR_fam"/>
</dbReference>
<dbReference type="GO" id="GO:0047936">
    <property type="term" value="F:glucose 1-dehydrogenase [NAD(P)+] activity"/>
    <property type="evidence" value="ECO:0007669"/>
    <property type="project" value="UniProtKB-EC"/>
</dbReference>
<dbReference type="InterPro" id="IPR036291">
    <property type="entry name" value="NAD(P)-bd_dom_sf"/>
</dbReference>
<dbReference type="AlphaFoldDB" id="A0A3S3ZS64"/>
<dbReference type="Proteomes" id="UP000286208">
    <property type="component" value="Unassembled WGS sequence"/>
</dbReference>
<evidence type="ECO:0000256" key="1">
    <source>
        <dbReference type="ARBA" id="ARBA00006484"/>
    </source>
</evidence>
<organism evidence="4 5">
    <name type="scientific">Prescottella agglutinans</name>
    <dbReference type="NCBI Taxonomy" id="1644129"/>
    <lineage>
        <taxon>Bacteria</taxon>
        <taxon>Bacillati</taxon>
        <taxon>Actinomycetota</taxon>
        <taxon>Actinomycetes</taxon>
        <taxon>Mycobacteriales</taxon>
        <taxon>Nocardiaceae</taxon>
        <taxon>Prescottella</taxon>
    </lineage>
</organism>
<dbReference type="EMBL" id="RKLP01000015">
    <property type="protein sequence ID" value="RVW07057.1"/>
    <property type="molecule type" value="Genomic_DNA"/>
</dbReference>
<keyword evidence="2 4" id="KW-0560">Oxidoreductase</keyword>
<dbReference type="SMART" id="SM00822">
    <property type="entry name" value="PKS_KR"/>
    <property type="match status" value="1"/>
</dbReference>
<dbReference type="SUPFAM" id="SSF51735">
    <property type="entry name" value="NAD(P)-binding Rossmann-fold domains"/>
    <property type="match status" value="1"/>
</dbReference>
<comment type="similarity">
    <text evidence="1">Belongs to the short-chain dehydrogenases/reductases (SDR) family.</text>
</comment>
<reference evidence="4 5" key="1">
    <citation type="submission" date="2018-11" db="EMBL/GenBank/DDBJ databases">
        <title>Rhodococcus spongicola sp. nov. and Rhodococcus xishaensis sp. nov. from marine sponges.</title>
        <authorList>
            <person name="Li L."/>
            <person name="Lin H.W."/>
        </authorList>
    </citation>
    <scope>NUCLEOTIDE SEQUENCE [LARGE SCALE GENOMIC DNA]</scope>
    <source>
        <strain evidence="4 5">CCTCC AB2014297</strain>
    </source>
</reference>
<name>A0A3S3ZS64_9NOCA</name>
<dbReference type="OrthoDB" id="4481821at2"/>
<comment type="caution">
    <text evidence="4">The sequence shown here is derived from an EMBL/GenBank/DDBJ whole genome shotgun (WGS) entry which is preliminary data.</text>
</comment>
<dbReference type="InterPro" id="IPR057326">
    <property type="entry name" value="KR_dom"/>
</dbReference>
<evidence type="ECO:0000259" key="3">
    <source>
        <dbReference type="SMART" id="SM00822"/>
    </source>
</evidence>
<dbReference type="InterPro" id="IPR020904">
    <property type="entry name" value="Sc_DH/Rdtase_CS"/>
</dbReference>
<feature type="domain" description="Ketoreductase" evidence="3">
    <location>
        <begin position="11"/>
        <end position="210"/>
    </location>
</feature>
<keyword evidence="5" id="KW-1185">Reference proteome</keyword>
<dbReference type="PROSITE" id="PS00061">
    <property type="entry name" value="ADH_SHORT"/>
    <property type="match status" value="1"/>
</dbReference>
<dbReference type="PRINTS" id="PR00080">
    <property type="entry name" value="SDRFAMILY"/>
</dbReference>
<gene>
    <name evidence="4" type="ORF">EGT67_24095</name>
</gene>
<dbReference type="EC" id="1.1.1.47" evidence="4"/>
<evidence type="ECO:0000256" key="2">
    <source>
        <dbReference type="ARBA" id="ARBA00023002"/>
    </source>
</evidence>
<evidence type="ECO:0000313" key="4">
    <source>
        <dbReference type="EMBL" id="RVW07057.1"/>
    </source>
</evidence>
<dbReference type="RefSeq" id="WP_127918635.1">
    <property type="nucleotide sequence ID" value="NZ_RKLP01000015.1"/>
</dbReference>
<dbReference type="Pfam" id="PF13561">
    <property type="entry name" value="adh_short_C2"/>
    <property type="match status" value="1"/>
</dbReference>
<accession>A0A3S3ZS64</accession>
<evidence type="ECO:0000313" key="5">
    <source>
        <dbReference type="Proteomes" id="UP000286208"/>
    </source>
</evidence>
<dbReference type="PANTHER" id="PTHR42760:SF133">
    <property type="entry name" value="3-OXOACYL-[ACYL-CARRIER-PROTEIN] REDUCTASE"/>
    <property type="match status" value="1"/>
</dbReference>
<proteinExistence type="inferred from homology"/>
<dbReference type="PRINTS" id="PR00081">
    <property type="entry name" value="GDHRDH"/>
</dbReference>
<dbReference type="PANTHER" id="PTHR42760">
    <property type="entry name" value="SHORT-CHAIN DEHYDROGENASES/REDUCTASES FAMILY MEMBER"/>
    <property type="match status" value="1"/>
</dbReference>
<dbReference type="NCBIfam" id="NF005559">
    <property type="entry name" value="PRK07231.1"/>
    <property type="match status" value="1"/>
</dbReference>
<dbReference type="FunFam" id="3.40.50.720:FF:000084">
    <property type="entry name" value="Short-chain dehydrogenase reductase"/>
    <property type="match status" value="1"/>
</dbReference>
<protein>
    <submittedName>
        <fullName evidence="4">Glucose 1-dehydrogenase</fullName>
        <ecNumber evidence="4">1.1.1.47</ecNumber>
    </submittedName>
</protein>
<dbReference type="Gene3D" id="3.40.50.720">
    <property type="entry name" value="NAD(P)-binding Rossmann-like Domain"/>
    <property type="match status" value="1"/>
</dbReference>
<sequence>MPAQLTGLDGKVAVVTGAGRMRSIGRETAVELARAGCDVVVTGTGRTPDRYTDEEKAAGWRDIESVADEIRALGRKATAVVADVADEDSVNALCARVQEEFGGVDVLVNNAAASRGGDRVPVTELDVDVWDRVLRVNLRGTFLMSRAFARAMVERGAGGCIVNISSIGGKTGGANTAAYAASKAAVQSLTSSMAKELGPSGIRVNALCPGVTSTSRLDDWPADVWQKYVEANIPLQRAGNPREVAWAAVFLGSDQAAWVSGQSWNVDGGQLTIR</sequence>